<organism evidence="1">
    <name type="scientific">Sigmofec virus UA08Rod_4331</name>
    <dbReference type="NCBI Taxonomy" id="2929399"/>
    <lineage>
        <taxon>Viruses</taxon>
        <taxon>Monodnaviria</taxon>
        <taxon>Sangervirae</taxon>
        <taxon>Phixviricota</taxon>
        <taxon>Malgrandaviricetes</taxon>
        <taxon>Petitvirales</taxon>
        <taxon>Microviridae</taxon>
    </lineage>
</organism>
<name>A0A976N1E7_9VIRU</name>
<sequence>MLPQYYKYTQEQLDSHNYKRYSFVIDTEPYVDTDKFASIINLIYDNAKHGSLCTDINNLITEDTPVEVRNFVNNYLLNGIKTGSFDTSQLDDDYIFNHIIPRRCDLQESINFIVNNFSHD</sequence>
<proteinExistence type="predicted"/>
<protein>
    <submittedName>
        <fullName evidence="1">Uncharacterized protein</fullName>
    </submittedName>
</protein>
<evidence type="ECO:0000313" key="1">
    <source>
        <dbReference type="EMBL" id="UPW41296.1"/>
    </source>
</evidence>
<accession>A0A976N1E7</accession>
<reference evidence="1" key="1">
    <citation type="submission" date="2022-02" db="EMBL/GenBank/DDBJ databases">
        <title>Towards deciphering the DNA virus diversity associated with rodent species in the families Cricetidae and Heteromyidae.</title>
        <authorList>
            <person name="Lund M."/>
            <person name="Larsen B.B."/>
            <person name="Gryseels S."/>
            <person name="Kraberger S."/>
            <person name="Rowsey D.M."/>
            <person name="Steger L."/>
            <person name="Yule K.M."/>
            <person name="Upham N.S."/>
            <person name="Worobey M."/>
            <person name="Van Doorslaer K."/>
            <person name="Varsani A."/>
        </authorList>
    </citation>
    <scope>NUCLEOTIDE SEQUENCE</scope>
    <source>
        <strain evidence="1">UA08Rod_4331</strain>
    </source>
</reference>
<dbReference type="EMBL" id="OM869572">
    <property type="protein sequence ID" value="UPW41296.1"/>
    <property type="molecule type" value="Genomic_DNA"/>
</dbReference>